<dbReference type="GO" id="GO:0005739">
    <property type="term" value="C:mitochondrion"/>
    <property type="evidence" value="ECO:0007669"/>
    <property type="project" value="TreeGrafter"/>
</dbReference>
<evidence type="ECO:0000256" key="8">
    <source>
        <dbReference type="ARBA" id="ARBA00048283"/>
    </source>
</evidence>
<evidence type="ECO:0000256" key="10">
    <source>
        <dbReference type="ARBA" id="ARBA00048513"/>
    </source>
</evidence>
<dbReference type="PRINTS" id="PR00412">
    <property type="entry name" value="EPOXHYDRLASE"/>
</dbReference>
<dbReference type="InterPro" id="IPR000073">
    <property type="entry name" value="AB_hydrolase_1"/>
</dbReference>
<evidence type="ECO:0000313" key="13">
    <source>
        <dbReference type="EMBL" id="PCG80453.1"/>
    </source>
</evidence>
<comment type="catalytic activity">
    <reaction evidence="5">
        <text>a 1,2-diacyl-sn-glycerol + H2O = a 2-acylglycerol + a fatty acid + H(+)</text>
        <dbReference type="Rhea" id="RHEA:33275"/>
        <dbReference type="ChEBI" id="CHEBI:15377"/>
        <dbReference type="ChEBI" id="CHEBI:15378"/>
        <dbReference type="ChEBI" id="CHEBI:17389"/>
        <dbReference type="ChEBI" id="CHEBI:17815"/>
        <dbReference type="ChEBI" id="CHEBI:28868"/>
        <dbReference type="EC" id="3.1.1.116"/>
    </reaction>
</comment>
<keyword evidence="2" id="KW-0378">Hydrolase</keyword>
<evidence type="ECO:0000256" key="7">
    <source>
        <dbReference type="ARBA" id="ARBA00044064"/>
    </source>
</evidence>
<dbReference type="InterPro" id="IPR029058">
    <property type="entry name" value="AB_hydrolase_fold"/>
</dbReference>
<evidence type="ECO:0000259" key="12">
    <source>
        <dbReference type="Pfam" id="PF00561"/>
    </source>
</evidence>
<evidence type="ECO:0000256" key="4">
    <source>
        <dbReference type="ARBA" id="ARBA00042703"/>
    </source>
</evidence>
<dbReference type="GO" id="GO:0052689">
    <property type="term" value="F:carboxylic ester hydrolase activity"/>
    <property type="evidence" value="ECO:0007669"/>
    <property type="project" value="TreeGrafter"/>
</dbReference>
<evidence type="ECO:0000256" key="11">
    <source>
        <dbReference type="ARBA" id="ARBA00048919"/>
    </source>
</evidence>
<comment type="catalytic activity">
    <reaction evidence="8">
        <text>1-octadecanoyl-2-(4Z,7Z,10Z,13Z,16Z,19Z-docosahexaenoyl)-sn-glycerol + H2O = 2-(4Z,7Z,10Z,13Z,16Z,19Z-docosahexaenoyl)-glycerol + octadecanoate + H(+)</text>
        <dbReference type="Rhea" id="RHEA:77107"/>
        <dbReference type="ChEBI" id="CHEBI:15377"/>
        <dbReference type="ChEBI" id="CHEBI:15378"/>
        <dbReference type="ChEBI" id="CHEBI:25629"/>
        <dbReference type="ChEBI" id="CHEBI:77129"/>
        <dbReference type="ChEBI" id="CHEBI:186738"/>
    </reaction>
</comment>
<evidence type="ECO:0000256" key="5">
    <source>
        <dbReference type="ARBA" id="ARBA00043667"/>
    </source>
</evidence>
<evidence type="ECO:0000256" key="3">
    <source>
        <dbReference type="ARBA" id="ARBA00026104"/>
    </source>
</evidence>
<evidence type="ECO:0000256" key="2">
    <source>
        <dbReference type="ARBA" id="ARBA00022801"/>
    </source>
</evidence>
<dbReference type="PANTHER" id="PTHR46118:SF4">
    <property type="entry name" value="PROTEIN ABHD11"/>
    <property type="match status" value="1"/>
</dbReference>
<comment type="similarity">
    <text evidence="1">Belongs to the AB hydrolase superfamily.</text>
</comment>
<evidence type="ECO:0000256" key="1">
    <source>
        <dbReference type="ARBA" id="ARBA00008645"/>
    </source>
</evidence>
<dbReference type="Pfam" id="PF00561">
    <property type="entry name" value="Abhydrolase_1"/>
    <property type="match status" value="1"/>
</dbReference>
<dbReference type="InterPro" id="IPR000639">
    <property type="entry name" value="Epox_hydrolase-like"/>
</dbReference>
<protein>
    <recommendedName>
        <fullName evidence="7">sn-1-specific diacylglycerol lipase ABHD11</fullName>
        <ecNumber evidence="3">3.1.1.116</ecNumber>
    </recommendedName>
    <alternativeName>
        <fullName evidence="4">Alpha/beta hydrolase domain-containing protein 11</fullName>
    </alternativeName>
</protein>
<comment type="catalytic activity">
    <reaction evidence="11">
        <text>1-octadecanoyl-2-(5Z,8Z,11Z,14Z-eicosatetraenoyl)-sn-glycerol + H2O = 2-(5Z,8Z,11Z,14Z-eicosatetraenoyl)-glycerol + octadecanoate + H(+)</text>
        <dbReference type="Rhea" id="RHEA:38507"/>
        <dbReference type="ChEBI" id="CHEBI:15377"/>
        <dbReference type="ChEBI" id="CHEBI:15378"/>
        <dbReference type="ChEBI" id="CHEBI:25629"/>
        <dbReference type="ChEBI" id="CHEBI:52392"/>
        <dbReference type="ChEBI" id="CHEBI:75728"/>
    </reaction>
</comment>
<dbReference type="PANTHER" id="PTHR46118">
    <property type="entry name" value="PROTEIN ABHD11"/>
    <property type="match status" value="1"/>
</dbReference>
<name>A0A2A4K9I4_HELVI</name>
<gene>
    <name evidence="13" type="ORF">B5V51_7769</name>
</gene>
<feature type="domain" description="AB hydrolase-1" evidence="12">
    <location>
        <begin position="51"/>
        <end position="293"/>
    </location>
</feature>
<dbReference type="EC" id="3.1.1.116" evidence="3"/>
<dbReference type="EMBL" id="NWSH01000035">
    <property type="protein sequence ID" value="PCG80453.1"/>
    <property type="molecule type" value="Genomic_DNA"/>
</dbReference>
<proteinExistence type="inferred from homology"/>
<comment type="caution">
    <text evidence="13">The sequence shown here is derived from an EMBL/GenBank/DDBJ whole genome shotgun (WGS) entry which is preliminary data.</text>
</comment>
<organism evidence="13">
    <name type="scientific">Heliothis virescens</name>
    <name type="common">Tobacco budworm moth</name>
    <dbReference type="NCBI Taxonomy" id="7102"/>
    <lineage>
        <taxon>Eukaryota</taxon>
        <taxon>Metazoa</taxon>
        <taxon>Ecdysozoa</taxon>
        <taxon>Arthropoda</taxon>
        <taxon>Hexapoda</taxon>
        <taxon>Insecta</taxon>
        <taxon>Pterygota</taxon>
        <taxon>Neoptera</taxon>
        <taxon>Endopterygota</taxon>
        <taxon>Lepidoptera</taxon>
        <taxon>Glossata</taxon>
        <taxon>Ditrysia</taxon>
        <taxon>Noctuoidea</taxon>
        <taxon>Noctuidae</taxon>
        <taxon>Heliothinae</taxon>
        <taxon>Heliothis</taxon>
    </lineage>
</organism>
<comment type="catalytic activity">
    <reaction evidence="10">
        <text>1-octadecanoyl-2-(9Z-octadecenoyl)-sn-glycerol + H2O = 2-(9Z-octadecenoyl)-glycerol + octadecanoate + H(+)</text>
        <dbReference type="Rhea" id="RHEA:77103"/>
        <dbReference type="ChEBI" id="CHEBI:15377"/>
        <dbReference type="ChEBI" id="CHEBI:15378"/>
        <dbReference type="ChEBI" id="CHEBI:25629"/>
        <dbReference type="ChEBI" id="CHEBI:73990"/>
        <dbReference type="ChEBI" id="CHEBI:75468"/>
    </reaction>
</comment>
<comment type="catalytic activity">
    <reaction evidence="6">
        <text>a 1,3-diacyl-sn-glycerol + H2O = a 1-acyl-sn-glycerol + a fatty acid + H(+)</text>
        <dbReference type="Rhea" id="RHEA:38503"/>
        <dbReference type="ChEBI" id="CHEBI:15377"/>
        <dbReference type="ChEBI" id="CHEBI:15378"/>
        <dbReference type="ChEBI" id="CHEBI:28868"/>
        <dbReference type="ChEBI" id="CHEBI:64683"/>
        <dbReference type="ChEBI" id="CHEBI:77272"/>
    </reaction>
</comment>
<dbReference type="SUPFAM" id="SSF53474">
    <property type="entry name" value="alpha/beta-Hydrolases"/>
    <property type="match status" value="1"/>
</dbReference>
<evidence type="ECO:0000256" key="9">
    <source>
        <dbReference type="ARBA" id="ARBA00048504"/>
    </source>
</evidence>
<reference evidence="13" key="1">
    <citation type="submission" date="2017-09" db="EMBL/GenBank/DDBJ databases">
        <title>Contemporary evolution of a Lepidopteran species, Heliothis virescens, in response to modern agricultural practices.</title>
        <authorList>
            <person name="Fritz M.L."/>
            <person name="Deyonke A.M."/>
            <person name="Papanicolaou A."/>
            <person name="Micinski S."/>
            <person name="Westbrook J."/>
            <person name="Gould F."/>
        </authorList>
    </citation>
    <scope>NUCLEOTIDE SEQUENCE [LARGE SCALE GENOMIC DNA]</scope>
    <source>
        <strain evidence="13">HvINT-</strain>
        <tissue evidence="13">Whole body</tissue>
    </source>
</reference>
<accession>A0A2A4K9I4</accession>
<dbReference type="STRING" id="7102.A0A2A4K9I4"/>
<sequence length="318" mass="35696">MNSVLAINTFRQQQYIGFKKINRTRAVLNRGHAVDLVHRFYGPSPAPDSVPIIVLHGFLDCKSNWQNMCKRITAHTNRTLIAVDARNHGDSPHNDSHDYFDLAADVSKLITDLSVKKSIIIGHDMGGKTGMVLALTEPSKVESLIVVDISPVSTSSTLKNLYPKVLDVMTDVNFTATELNKAQMEAKNVIMENESFRSQEDIYFILMNIGRLPDKTYGWKCNLEALKNNFDFIASFPIDVLIGSNYPRPTLFIGGSRSTFIPVDDLNGIQRFFPQSVLHYIKGAGHNVHAENPNAFFNVVKDFLAFHERRKSSSLIVK</sequence>
<dbReference type="AlphaFoldDB" id="A0A2A4K9I4"/>
<evidence type="ECO:0000256" key="6">
    <source>
        <dbReference type="ARBA" id="ARBA00043742"/>
    </source>
</evidence>
<dbReference type="Gene3D" id="3.40.50.1820">
    <property type="entry name" value="alpha/beta hydrolase"/>
    <property type="match status" value="1"/>
</dbReference>
<comment type="catalytic activity">
    <reaction evidence="9">
        <text>1,2-didecanoylglycerol + H2O = decanoylglycerol + decanoate + H(+)</text>
        <dbReference type="Rhea" id="RHEA:48596"/>
        <dbReference type="ChEBI" id="CHEBI:11152"/>
        <dbReference type="ChEBI" id="CHEBI:15377"/>
        <dbReference type="ChEBI" id="CHEBI:15378"/>
        <dbReference type="ChEBI" id="CHEBI:27689"/>
        <dbReference type="ChEBI" id="CHEBI:90605"/>
    </reaction>
</comment>